<evidence type="ECO:0000313" key="10">
    <source>
        <dbReference type="Proteomes" id="UP000050454"/>
    </source>
</evidence>
<proteinExistence type="inferred from homology"/>
<sequence>MAVNPSIITRDTDKLAAKSGNMYKSVFIASQRAKQIATSTKDELTSKLAEFASNVDNLEEIFENREQIEISKFYERQPKPTSVALEEFMNDEVLVRDKTQETPSAEI</sequence>
<dbReference type="AlphaFoldDB" id="A0A0P7C4N2"/>
<evidence type="ECO:0000256" key="2">
    <source>
        <dbReference type="ARBA" id="ARBA00012418"/>
    </source>
</evidence>
<comment type="similarity">
    <text evidence="1">Belongs to the RNA polymerase subunit omega family.</text>
</comment>
<reference evidence="9 10" key="1">
    <citation type="submission" date="2015-07" db="EMBL/GenBank/DDBJ databases">
        <title>The draft genome sequence of Leadbetterella sp. JN14-9.</title>
        <authorList>
            <person name="Liu Y."/>
            <person name="Du J."/>
            <person name="Shao Z."/>
        </authorList>
    </citation>
    <scope>NUCLEOTIDE SEQUENCE [LARGE SCALE GENOMIC DNA]</scope>
    <source>
        <strain evidence="9 10">JN14-9</strain>
    </source>
</reference>
<dbReference type="RefSeq" id="WP_055143411.1">
    <property type="nucleotide sequence ID" value="NZ_JXSZ01000005.1"/>
</dbReference>
<dbReference type="Gene3D" id="3.90.940.10">
    <property type="match status" value="1"/>
</dbReference>
<evidence type="ECO:0000256" key="8">
    <source>
        <dbReference type="ARBA" id="ARBA00048552"/>
    </source>
</evidence>
<accession>A0A0P7C4N2</accession>
<evidence type="ECO:0000313" key="9">
    <source>
        <dbReference type="EMBL" id="KPM49301.1"/>
    </source>
</evidence>
<protein>
    <recommendedName>
        <fullName evidence="3">DNA-directed RNA polymerase subunit omega</fullName>
        <ecNumber evidence="2">2.7.7.6</ecNumber>
    </recommendedName>
    <alternativeName>
        <fullName evidence="7">RNA polymerase omega subunit</fullName>
    </alternativeName>
    <alternativeName>
        <fullName evidence="6">Transcriptase subunit omega</fullName>
    </alternativeName>
</protein>
<dbReference type="EC" id="2.7.7.6" evidence="2"/>
<dbReference type="SMART" id="SM01409">
    <property type="entry name" value="RNA_pol_Rpb6"/>
    <property type="match status" value="1"/>
</dbReference>
<name>A0A0P7C4N2_9BACT</name>
<organism evidence="9 10">
    <name type="scientific">Jiulongibacter sediminis</name>
    <dbReference type="NCBI Taxonomy" id="1605367"/>
    <lineage>
        <taxon>Bacteria</taxon>
        <taxon>Pseudomonadati</taxon>
        <taxon>Bacteroidota</taxon>
        <taxon>Cytophagia</taxon>
        <taxon>Cytophagales</taxon>
        <taxon>Leadbetterellaceae</taxon>
        <taxon>Jiulongibacter</taxon>
    </lineage>
</organism>
<dbReference type="GO" id="GO:0003899">
    <property type="term" value="F:DNA-directed RNA polymerase activity"/>
    <property type="evidence" value="ECO:0007669"/>
    <property type="project" value="UniProtKB-EC"/>
</dbReference>
<gene>
    <name evidence="9" type="ORF">AFM12_01355</name>
</gene>
<evidence type="ECO:0000256" key="5">
    <source>
        <dbReference type="ARBA" id="ARBA00023163"/>
    </source>
</evidence>
<comment type="caution">
    <text evidence="9">The sequence shown here is derived from an EMBL/GenBank/DDBJ whole genome shotgun (WGS) entry which is preliminary data.</text>
</comment>
<keyword evidence="4 9" id="KW-0240">DNA-directed RNA polymerase</keyword>
<dbReference type="SUPFAM" id="SSF63562">
    <property type="entry name" value="RPB6/omega subunit-like"/>
    <property type="match status" value="1"/>
</dbReference>
<dbReference type="Pfam" id="PF01192">
    <property type="entry name" value="RNA_pol_Rpb6"/>
    <property type="match status" value="1"/>
</dbReference>
<dbReference type="GO" id="GO:0006351">
    <property type="term" value="P:DNA-templated transcription"/>
    <property type="evidence" value="ECO:0007669"/>
    <property type="project" value="InterPro"/>
</dbReference>
<dbReference type="GO" id="GO:0000428">
    <property type="term" value="C:DNA-directed RNA polymerase complex"/>
    <property type="evidence" value="ECO:0007669"/>
    <property type="project" value="UniProtKB-KW"/>
</dbReference>
<evidence type="ECO:0000256" key="4">
    <source>
        <dbReference type="ARBA" id="ARBA00022478"/>
    </source>
</evidence>
<dbReference type="PATRIC" id="fig|1605367.3.peg.1606"/>
<dbReference type="Proteomes" id="UP000050454">
    <property type="component" value="Unassembled WGS sequence"/>
</dbReference>
<evidence type="ECO:0000256" key="7">
    <source>
        <dbReference type="ARBA" id="ARBA00030998"/>
    </source>
</evidence>
<keyword evidence="10" id="KW-1185">Reference proteome</keyword>
<dbReference type="InterPro" id="IPR006110">
    <property type="entry name" value="Pol_omega/Rpo6/RPB6"/>
</dbReference>
<dbReference type="EMBL" id="LGTQ01000005">
    <property type="protein sequence ID" value="KPM49301.1"/>
    <property type="molecule type" value="Genomic_DNA"/>
</dbReference>
<dbReference type="GO" id="GO:0003677">
    <property type="term" value="F:DNA binding"/>
    <property type="evidence" value="ECO:0007669"/>
    <property type="project" value="InterPro"/>
</dbReference>
<dbReference type="InterPro" id="IPR036161">
    <property type="entry name" value="RPB6/omega-like_sf"/>
</dbReference>
<dbReference type="STRING" id="1605367.AFM12_01355"/>
<evidence type="ECO:0000256" key="6">
    <source>
        <dbReference type="ARBA" id="ARBA00029924"/>
    </source>
</evidence>
<dbReference type="OrthoDB" id="9429628at2"/>
<evidence type="ECO:0000256" key="3">
    <source>
        <dbReference type="ARBA" id="ARBA00013725"/>
    </source>
</evidence>
<comment type="catalytic activity">
    <reaction evidence="8">
        <text>RNA(n) + a ribonucleoside 5'-triphosphate = RNA(n+1) + diphosphate</text>
        <dbReference type="Rhea" id="RHEA:21248"/>
        <dbReference type="Rhea" id="RHEA-COMP:14527"/>
        <dbReference type="Rhea" id="RHEA-COMP:17342"/>
        <dbReference type="ChEBI" id="CHEBI:33019"/>
        <dbReference type="ChEBI" id="CHEBI:61557"/>
        <dbReference type="ChEBI" id="CHEBI:140395"/>
        <dbReference type="EC" id="2.7.7.6"/>
    </reaction>
</comment>
<keyword evidence="5" id="KW-0804">Transcription</keyword>
<evidence type="ECO:0000256" key="1">
    <source>
        <dbReference type="ARBA" id="ARBA00006711"/>
    </source>
</evidence>